<dbReference type="SUPFAM" id="SSF52540">
    <property type="entry name" value="P-loop containing nucleoside triphosphate hydrolases"/>
    <property type="match status" value="1"/>
</dbReference>
<reference evidence="1 2" key="1">
    <citation type="submission" date="2023-07" db="EMBL/GenBank/DDBJ databases">
        <title>Sequencing the genomes of 1000 actinobacteria strains.</title>
        <authorList>
            <person name="Klenk H.-P."/>
        </authorList>
    </citation>
    <scope>NUCLEOTIDE SEQUENCE [LARGE SCALE GENOMIC DNA]</scope>
    <source>
        <strain evidence="1 2">DSM 44388</strain>
    </source>
</reference>
<proteinExistence type="predicted"/>
<protein>
    <recommendedName>
        <fullName evidence="3">Uridine kinase</fullName>
    </recommendedName>
</protein>
<dbReference type="Proteomes" id="UP001235712">
    <property type="component" value="Unassembled WGS sequence"/>
</dbReference>
<dbReference type="RefSeq" id="WP_307243328.1">
    <property type="nucleotide sequence ID" value="NZ_JAUSQZ010000001.1"/>
</dbReference>
<comment type="caution">
    <text evidence="1">The sequence shown here is derived from an EMBL/GenBank/DDBJ whole genome shotgun (WGS) entry which is preliminary data.</text>
</comment>
<accession>A0ABT9P4H0</accession>
<gene>
    <name evidence="1" type="ORF">J2S57_003121</name>
</gene>
<evidence type="ECO:0000313" key="1">
    <source>
        <dbReference type="EMBL" id="MDP9827372.1"/>
    </source>
</evidence>
<evidence type="ECO:0000313" key="2">
    <source>
        <dbReference type="Proteomes" id="UP001235712"/>
    </source>
</evidence>
<keyword evidence="2" id="KW-1185">Reference proteome</keyword>
<name>A0ABT9P4H0_9ACTN</name>
<dbReference type="Gene3D" id="3.40.50.300">
    <property type="entry name" value="P-loop containing nucleotide triphosphate hydrolases"/>
    <property type="match status" value="1"/>
</dbReference>
<dbReference type="EMBL" id="JAUSQZ010000001">
    <property type="protein sequence ID" value="MDP9827372.1"/>
    <property type="molecule type" value="Genomic_DNA"/>
</dbReference>
<organism evidence="1 2">
    <name type="scientific">Kineosporia succinea</name>
    <dbReference type="NCBI Taxonomy" id="84632"/>
    <lineage>
        <taxon>Bacteria</taxon>
        <taxon>Bacillati</taxon>
        <taxon>Actinomycetota</taxon>
        <taxon>Actinomycetes</taxon>
        <taxon>Kineosporiales</taxon>
        <taxon>Kineosporiaceae</taxon>
        <taxon>Kineosporia</taxon>
    </lineage>
</organism>
<evidence type="ECO:0008006" key="3">
    <source>
        <dbReference type="Google" id="ProtNLM"/>
    </source>
</evidence>
<sequence>MDERPRLRLAVDGPVQADTARLADVVAGSLSDLAVPVARVSTRDFLRGRSVRLEYGHDDPDSVYDLYYDFPALRREVLDALAPDGRHTWLPRLRDPETDRSVRVSPEPAPPGTVAVVDGRFLARDDVRDGFDLIVHLDVSEGALGRRLPADEAKRTSGAWARYLTEDAPAEYADLVVRFDHPDRPALKPG</sequence>
<dbReference type="InterPro" id="IPR027417">
    <property type="entry name" value="P-loop_NTPase"/>
</dbReference>